<organism evidence="2 3">
    <name type="scientific">Blepharisma stoltei</name>
    <dbReference type="NCBI Taxonomy" id="1481888"/>
    <lineage>
        <taxon>Eukaryota</taxon>
        <taxon>Sar</taxon>
        <taxon>Alveolata</taxon>
        <taxon>Ciliophora</taxon>
        <taxon>Postciliodesmatophora</taxon>
        <taxon>Heterotrichea</taxon>
        <taxon>Heterotrichida</taxon>
        <taxon>Blepharismidae</taxon>
        <taxon>Blepharisma</taxon>
    </lineage>
</organism>
<proteinExistence type="predicted"/>
<feature type="transmembrane region" description="Helical" evidence="1">
    <location>
        <begin position="59"/>
        <end position="79"/>
    </location>
</feature>
<keyword evidence="1" id="KW-0472">Membrane</keyword>
<gene>
    <name evidence="2" type="ORF">BSTOLATCC_MIC57996</name>
</gene>
<dbReference type="EMBL" id="CAJZBQ010000056">
    <property type="protein sequence ID" value="CAG9333177.1"/>
    <property type="molecule type" value="Genomic_DNA"/>
</dbReference>
<accession>A0AAU9K6W9</accession>
<protein>
    <submittedName>
        <fullName evidence="2">Uncharacterized protein</fullName>
    </submittedName>
</protein>
<sequence length="153" mass="17172">MIVEISVSLLGTALTFPAFIQEYNDIGESDKWYSYIKLLPHFLLILACGFRFGIKFMKIFQIPCISLSAVTWASLYYLFLFNLTASTTAVCEKYTDACAEDLDGLSLCLNNPVKGWEGIMYLIGLSMMVIGSTLLTKEIGFQLYEGRKSKVES</sequence>
<keyword evidence="3" id="KW-1185">Reference proteome</keyword>
<evidence type="ECO:0000313" key="3">
    <source>
        <dbReference type="Proteomes" id="UP001162131"/>
    </source>
</evidence>
<evidence type="ECO:0000313" key="2">
    <source>
        <dbReference type="EMBL" id="CAG9333177.1"/>
    </source>
</evidence>
<feature type="transmembrane region" description="Helical" evidence="1">
    <location>
        <begin position="119"/>
        <end position="140"/>
    </location>
</feature>
<reference evidence="2" key="1">
    <citation type="submission" date="2021-09" db="EMBL/GenBank/DDBJ databases">
        <authorList>
            <consortium name="AG Swart"/>
            <person name="Singh M."/>
            <person name="Singh A."/>
            <person name="Seah K."/>
            <person name="Emmerich C."/>
        </authorList>
    </citation>
    <scope>NUCLEOTIDE SEQUENCE</scope>
    <source>
        <strain evidence="2">ATCC30299</strain>
    </source>
</reference>
<evidence type="ECO:0000256" key="1">
    <source>
        <dbReference type="SAM" id="Phobius"/>
    </source>
</evidence>
<dbReference type="Proteomes" id="UP001162131">
    <property type="component" value="Unassembled WGS sequence"/>
</dbReference>
<keyword evidence="1" id="KW-0812">Transmembrane</keyword>
<comment type="caution">
    <text evidence="2">The sequence shown here is derived from an EMBL/GenBank/DDBJ whole genome shotgun (WGS) entry which is preliminary data.</text>
</comment>
<name>A0AAU9K6W9_9CILI</name>
<keyword evidence="1" id="KW-1133">Transmembrane helix</keyword>
<dbReference type="AlphaFoldDB" id="A0AAU9K6W9"/>
<feature type="transmembrane region" description="Helical" evidence="1">
    <location>
        <begin position="32"/>
        <end position="52"/>
    </location>
</feature>